<sequence length="164" mass="18645">MEDYNTFLDHKESSEYKFHWDNENVYIVDMANPEHEALVSLLQDYFKVPNGDVIIDPPIDVEGQPYHYNPTVIRKKLAPDITIYQKVAFVPNPTSPHPGPLPSDLKLWKRQGLALLAASATVPTMPGIFVQEIKESDGYLYSPEDLINDISSDGENGRRVETDW</sequence>
<protein>
    <submittedName>
        <fullName evidence="1">12925_t:CDS:1</fullName>
    </submittedName>
</protein>
<reference evidence="1" key="1">
    <citation type="submission" date="2021-06" db="EMBL/GenBank/DDBJ databases">
        <authorList>
            <person name="Kallberg Y."/>
            <person name="Tangrot J."/>
            <person name="Rosling A."/>
        </authorList>
    </citation>
    <scope>NUCLEOTIDE SEQUENCE</scope>
    <source>
        <strain evidence="1">CL356</strain>
    </source>
</reference>
<dbReference type="Proteomes" id="UP000789525">
    <property type="component" value="Unassembled WGS sequence"/>
</dbReference>
<comment type="caution">
    <text evidence="1">The sequence shown here is derived from an EMBL/GenBank/DDBJ whole genome shotgun (WGS) entry which is preliminary data.</text>
</comment>
<organism evidence="1 2">
    <name type="scientific">Acaulospora colombiana</name>
    <dbReference type="NCBI Taxonomy" id="27376"/>
    <lineage>
        <taxon>Eukaryota</taxon>
        <taxon>Fungi</taxon>
        <taxon>Fungi incertae sedis</taxon>
        <taxon>Mucoromycota</taxon>
        <taxon>Glomeromycotina</taxon>
        <taxon>Glomeromycetes</taxon>
        <taxon>Diversisporales</taxon>
        <taxon>Acaulosporaceae</taxon>
        <taxon>Acaulospora</taxon>
    </lineage>
</organism>
<keyword evidence="2" id="KW-1185">Reference proteome</keyword>
<accession>A0ACA9KTE6</accession>
<evidence type="ECO:0000313" key="2">
    <source>
        <dbReference type="Proteomes" id="UP000789525"/>
    </source>
</evidence>
<evidence type="ECO:0000313" key="1">
    <source>
        <dbReference type="EMBL" id="CAG8492381.1"/>
    </source>
</evidence>
<dbReference type="EMBL" id="CAJVPT010003144">
    <property type="protein sequence ID" value="CAG8492381.1"/>
    <property type="molecule type" value="Genomic_DNA"/>
</dbReference>
<name>A0ACA9KTE6_9GLOM</name>
<proteinExistence type="predicted"/>
<gene>
    <name evidence="1" type="ORF">ACOLOM_LOCUS2435</name>
</gene>